<feature type="transmembrane region" description="Helical" evidence="2">
    <location>
        <begin position="596"/>
        <end position="615"/>
    </location>
</feature>
<evidence type="ECO:0000259" key="3">
    <source>
        <dbReference type="Pfam" id="PF14291"/>
    </source>
</evidence>
<dbReference type="Proteomes" id="UP001168821">
    <property type="component" value="Unassembled WGS sequence"/>
</dbReference>
<reference evidence="4" key="1">
    <citation type="journal article" date="2023" name="G3 (Bethesda)">
        <title>Whole genome assemblies of Zophobas morio and Tenebrio molitor.</title>
        <authorList>
            <person name="Kaur S."/>
            <person name="Stinson S.A."/>
            <person name="diCenzo G.C."/>
        </authorList>
    </citation>
    <scope>NUCLEOTIDE SEQUENCE</scope>
    <source>
        <strain evidence="4">QUZm001</strain>
    </source>
</reference>
<protein>
    <recommendedName>
        <fullName evidence="3">DUF4371 domain-containing protein</fullName>
    </recommendedName>
</protein>
<keyword evidence="2" id="KW-1133">Transmembrane helix</keyword>
<name>A0AA38IRH4_9CUCU</name>
<feature type="transmembrane region" description="Helical" evidence="2">
    <location>
        <begin position="621"/>
        <end position="640"/>
    </location>
</feature>
<dbReference type="InterPro" id="IPR025398">
    <property type="entry name" value="DUF4371"/>
</dbReference>
<organism evidence="4 5">
    <name type="scientific">Zophobas morio</name>
    <dbReference type="NCBI Taxonomy" id="2755281"/>
    <lineage>
        <taxon>Eukaryota</taxon>
        <taxon>Metazoa</taxon>
        <taxon>Ecdysozoa</taxon>
        <taxon>Arthropoda</taxon>
        <taxon>Hexapoda</taxon>
        <taxon>Insecta</taxon>
        <taxon>Pterygota</taxon>
        <taxon>Neoptera</taxon>
        <taxon>Endopterygota</taxon>
        <taxon>Coleoptera</taxon>
        <taxon>Polyphaga</taxon>
        <taxon>Cucujiformia</taxon>
        <taxon>Tenebrionidae</taxon>
        <taxon>Zophobas</taxon>
    </lineage>
</organism>
<dbReference type="PANTHER" id="PTHR45749:SF35">
    <property type="entry name" value="AC-LIKE TRANSPOSASE-RELATED"/>
    <property type="match status" value="1"/>
</dbReference>
<keyword evidence="5" id="KW-1185">Reference proteome</keyword>
<evidence type="ECO:0000256" key="1">
    <source>
        <dbReference type="SAM" id="MobiDB-lite"/>
    </source>
</evidence>
<evidence type="ECO:0000313" key="5">
    <source>
        <dbReference type="Proteomes" id="UP001168821"/>
    </source>
</evidence>
<accession>A0AA38IRH4</accession>
<proteinExistence type="predicted"/>
<feature type="compositionally biased region" description="Polar residues" evidence="1">
    <location>
        <begin position="673"/>
        <end position="682"/>
    </location>
</feature>
<evidence type="ECO:0000313" key="4">
    <source>
        <dbReference type="EMBL" id="KAJ3661847.1"/>
    </source>
</evidence>
<keyword evidence="2" id="KW-0812">Transmembrane</keyword>
<evidence type="ECO:0000256" key="2">
    <source>
        <dbReference type="SAM" id="Phobius"/>
    </source>
</evidence>
<feature type="domain" description="DUF4371" evidence="3">
    <location>
        <begin position="217"/>
        <end position="370"/>
    </location>
</feature>
<dbReference type="Pfam" id="PF14291">
    <property type="entry name" value="DUF4371"/>
    <property type="match status" value="1"/>
</dbReference>
<dbReference type="PANTHER" id="PTHR45749">
    <property type="match status" value="1"/>
</dbReference>
<dbReference type="SUPFAM" id="SSF53098">
    <property type="entry name" value="Ribonuclease H-like"/>
    <property type="match status" value="1"/>
</dbReference>
<dbReference type="AlphaFoldDB" id="A0AA38IRH4"/>
<comment type="caution">
    <text evidence="4">The sequence shown here is derived from an EMBL/GenBank/DDBJ whole genome shotgun (WGS) entry which is preliminary data.</text>
</comment>
<sequence length="695" mass="78975">MCTSGVITTDDGFLEQPSTSSGNFGCSRTVSPVGDQRHITANQLVLEVNHELDLGNYIDKSVSDPTRYQLLVNAYRPPKSYNFKNDADENKRPFIYNWLDQYDWLSYSLKVKGALCKDCVLFRPNICHGSILGAFIVSPFKKFRDFHTHAKAHAKSKWHSSALIKSTNFLKVMSDKQNDVLSLLDSFAKEQIKQNRLKLEPIVKTIVFCGTHDLPLRGKRGDSGNFTDLLNFRVDSGDIILKTHLDNSGGKSKYISHRIQNELVVSCGNVLFRDLIQEVNASDYFSILSDETADISGSEQLSVGIRFVKMYNGDVFIKEEFLTFIKLDKLCAENIAHKLIEFLENSGLDMDKFVGQGYDGCATMAGEIHGVQKIISSKYKKALYYHCASHKLNLVINDINKDPQIRNTIGTVKDIINFFRESVLRRNLIPNIPMFCETRWSAKYKSLRIFNQNFKSIFQTLQDIHTGEISINGATRTRGSQLYLSISSFSFVLNLKIITKYSCILEPTANILQGVSIDFLKVHEHMGDLINIFNGHRSNVDTVFQQIFANAVENCEELNIDIKMPRLCSRQKNRANHNTDNIENYFKEERRRTGRYVATVIAIFVSLFGLYQAMARGTPEYAAFFLPALIMFLYVLWILYASRARSKHFSDELHNDGKETVEEIVENAACEISSENPKSSTSDVDHTFSRSYSIA</sequence>
<feature type="region of interest" description="Disordered" evidence="1">
    <location>
        <begin position="672"/>
        <end position="695"/>
    </location>
</feature>
<dbReference type="InterPro" id="IPR012337">
    <property type="entry name" value="RNaseH-like_sf"/>
</dbReference>
<dbReference type="EMBL" id="JALNTZ010000002">
    <property type="protein sequence ID" value="KAJ3661847.1"/>
    <property type="molecule type" value="Genomic_DNA"/>
</dbReference>
<keyword evidence="2" id="KW-0472">Membrane</keyword>
<gene>
    <name evidence="4" type="ORF">Zmor_006226</name>
</gene>